<feature type="domain" description="SnoaL-like" evidence="1">
    <location>
        <begin position="35"/>
        <end position="131"/>
    </location>
</feature>
<dbReference type="SUPFAM" id="SSF54427">
    <property type="entry name" value="NTF2-like"/>
    <property type="match status" value="1"/>
</dbReference>
<evidence type="ECO:0000313" key="2">
    <source>
        <dbReference type="EMBL" id="AYB33148.1"/>
    </source>
</evidence>
<dbReference type="InterPro" id="IPR032710">
    <property type="entry name" value="NTF2-like_dom_sf"/>
</dbReference>
<accession>A0A385SWG3</accession>
<organism evidence="2 3">
    <name type="scientific">Chryseolinea soli</name>
    <dbReference type="NCBI Taxonomy" id="2321403"/>
    <lineage>
        <taxon>Bacteria</taxon>
        <taxon>Pseudomonadati</taxon>
        <taxon>Bacteroidota</taxon>
        <taxon>Cytophagia</taxon>
        <taxon>Cytophagales</taxon>
        <taxon>Fulvivirgaceae</taxon>
        <taxon>Chryseolinea</taxon>
    </lineage>
</organism>
<evidence type="ECO:0000313" key="3">
    <source>
        <dbReference type="Proteomes" id="UP000266183"/>
    </source>
</evidence>
<gene>
    <name evidence="2" type="ORF">D4L85_22345</name>
</gene>
<sequence length="149" mass="16956">MTTFLTGCTFVVLNPIKKFKSTKTMKTAKEIVMNYMQEVWVNRRVDAIDRYISPQTFIQHNPNLDNGREALKQFLPYLFGTIMPQGSWEVKRVIAENDLVVVHSLAVAASGHRGTAVVDIFRVDDNQIVEHWDLSHEVPDTTRSGNPIV</sequence>
<dbReference type="PANTHER" id="PTHR38436">
    <property type="entry name" value="POLYKETIDE CYCLASE SNOAL-LIKE DOMAIN"/>
    <property type="match status" value="1"/>
</dbReference>
<proteinExistence type="predicted"/>
<dbReference type="InterPro" id="IPR009959">
    <property type="entry name" value="Cyclase_SnoaL-like"/>
</dbReference>
<evidence type="ECO:0000259" key="1">
    <source>
        <dbReference type="Pfam" id="PF12680"/>
    </source>
</evidence>
<dbReference type="EMBL" id="CP032382">
    <property type="protein sequence ID" value="AYB33148.1"/>
    <property type="molecule type" value="Genomic_DNA"/>
</dbReference>
<dbReference type="PANTHER" id="PTHR38436:SF1">
    <property type="entry name" value="ESTER CYCLASE"/>
    <property type="match status" value="1"/>
</dbReference>
<keyword evidence="3" id="KW-1185">Reference proteome</keyword>
<dbReference type="KEGG" id="chk:D4L85_22345"/>
<dbReference type="Pfam" id="PF12680">
    <property type="entry name" value="SnoaL_2"/>
    <property type="match status" value="1"/>
</dbReference>
<dbReference type="Proteomes" id="UP000266183">
    <property type="component" value="Chromosome"/>
</dbReference>
<dbReference type="AlphaFoldDB" id="A0A385SWG3"/>
<protein>
    <recommendedName>
        <fullName evidence="1">SnoaL-like domain-containing protein</fullName>
    </recommendedName>
</protein>
<dbReference type="GO" id="GO:0030638">
    <property type="term" value="P:polyketide metabolic process"/>
    <property type="evidence" value="ECO:0007669"/>
    <property type="project" value="InterPro"/>
</dbReference>
<name>A0A385SWG3_9BACT</name>
<dbReference type="Gene3D" id="3.10.450.50">
    <property type="match status" value="1"/>
</dbReference>
<dbReference type="InterPro" id="IPR037401">
    <property type="entry name" value="SnoaL-like"/>
</dbReference>
<reference evidence="3" key="1">
    <citation type="submission" date="2018-09" db="EMBL/GenBank/DDBJ databases">
        <title>Chryseolinea sp. KIS68-18 isolated from soil.</title>
        <authorList>
            <person name="Weon H.-Y."/>
            <person name="Kwon S.-W."/>
            <person name="Lee S.A."/>
        </authorList>
    </citation>
    <scope>NUCLEOTIDE SEQUENCE [LARGE SCALE GENOMIC DNA]</scope>
    <source>
        <strain evidence="3">KIS68-18</strain>
    </source>
</reference>